<dbReference type="KEGG" id="sals:SLNWT_3298"/>
<feature type="region of interest" description="Disordered" evidence="1">
    <location>
        <begin position="1"/>
        <end position="29"/>
    </location>
</feature>
<accession>A0A0B5EPX1</accession>
<dbReference type="EMBL" id="CP010519">
    <property type="protein sequence ID" value="AJE83674.1"/>
    <property type="molecule type" value="Genomic_DNA"/>
</dbReference>
<feature type="region of interest" description="Disordered" evidence="1">
    <location>
        <begin position="134"/>
        <end position="165"/>
    </location>
</feature>
<sequence>MPVPHPPADTERGTMASAASQPPPGPAPARLKYRIELLHRQAGEPSYRVIAQRTGTAISHATAGKVLRCETPPARGPLELWVEALGGDREEFRALWVAVRDEVSPLVLPKPHAWEGEPEEPLSAVMEHQQPLSTGDLSIPELDTAEEDLHERATERSRREGETRKELLRALGTRADLSDHLARLHEQLGHERGRNEELSRQVR</sequence>
<name>A0A0B5EPX1_STRA4</name>
<evidence type="ECO:0000256" key="1">
    <source>
        <dbReference type="SAM" id="MobiDB-lite"/>
    </source>
</evidence>
<evidence type="ECO:0000313" key="2">
    <source>
        <dbReference type="EMBL" id="AJE83674.1"/>
    </source>
</evidence>
<protein>
    <submittedName>
        <fullName evidence="2">Tetratricopeptide TPR4</fullName>
    </submittedName>
</protein>
<organism evidence="2 3">
    <name type="scientific">Streptomyces albus (strain ATCC 21838 / DSM 41398 / FERM P-419 / JCM 4703 / NBRC 107858)</name>
    <dbReference type="NCBI Taxonomy" id="1081613"/>
    <lineage>
        <taxon>Bacteria</taxon>
        <taxon>Bacillati</taxon>
        <taxon>Actinomycetota</taxon>
        <taxon>Actinomycetes</taxon>
        <taxon>Kitasatosporales</taxon>
        <taxon>Streptomycetaceae</taxon>
        <taxon>Streptomyces</taxon>
    </lineage>
</organism>
<evidence type="ECO:0000313" key="3">
    <source>
        <dbReference type="Proteomes" id="UP000031523"/>
    </source>
</evidence>
<dbReference type="AlphaFoldDB" id="A0A0B5EPX1"/>
<keyword evidence="3" id="KW-1185">Reference proteome</keyword>
<gene>
    <name evidence="2" type="ORF">SLNWT_3298</name>
</gene>
<proteinExistence type="predicted"/>
<reference evidence="2 3" key="1">
    <citation type="submission" date="2015-01" db="EMBL/GenBank/DDBJ databases">
        <title>Enhanced salinomycin production by adjusting the supply of polyketide extender units in Streptomyce albus DSM 41398.</title>
        <authorList>
            <person name="Lu C."/>
        </authorList>
    </citation>
    <scope>NUCLEOTIDE SEQUENCE [LARGE SCALE GENOMIC DNA]</scope>
    <source>
        <strain evidence="3">ATCC 21838 / DSM 41398 / FERM P-419 / JCM 4703 / NBRC 107858</strain>
    </source>
</reference>
<feature type="compositionally biased region" description="Basic and acidic residues" evidence="1">
    <location>
        <begin position="147"/>
        <end position="165"/>
    </location>
</feature>
<feature type="region of interest" description="Disordered" evidence="1">
    <location>
        <begin position="182"/>
        <end position="203"/>
    </location>
</feature>
<dbReference type="Proteomes" id="UP000031523">
    <property type="component" value="Chromosome"/>
</dbReference>